<dbReference type="InterPro" id="IPR012338">
    <property type="entry name" value="Beta-lactam/transpept-like"/>
</dbReference>
<keyword evidence="3" id="KW-1185">Reference proteome</keyword>
<dbReference type="InterPro" id="IPR050789">
    <property type="entry name" value="Diverse_Enzym_Activities"/>
</dbReference>
<dbReference type="Gene3D" id="3.40.710.10">
    <property type="entry name" value="DD-peptidase/beta-lactamase superfamily"/>
    <property type="match status" value="1"/>
</dbReference>
<dbReference type="Proteomes" id="UP000706039">
    <property type="component" value="Unassembled WGS sequence"/>
</dbReference>
<proteinExistence type="predicted"/>
<accession>A0ABS7PUV2</accession>
<dbReference type="Pfam" id="PF00144">
    <property type="entry name" value="Beta-lactamase"/>
    <property type="match status" value="1"/>
</dbReference>
<evidence type="ECO:0000259" key="1">
    <source>
        <dbReference type="Pfam" id="PF00144"/>
    </source>
</evidence>
<dbReference type="RefSeq" id="WP_222992038.1">
    <property type="nucleotide sequence ID" value="NZ_JAINVV010000011.1"/>
</dbReference>
<sequence length="397" mass="44355">MSRFMFTVADAEEAGFSAPVLAELGAHYDAMVANGELPGHAMLLLRGDRLVRGHITGFADWNSKTPLHPDSVFTLFSMSKPFAAVAMLLLHEEGKWQLDDPVSLHLPEFRDIHALPGSAATREPTLRETFTHSAGFSFGKTPEAMMEKLQRINWGGLSSLKELIGRYAAMPLDYEPGTAWEYSVATDLQAEIVERLSGERYDLFLKRRVFDPLGMDDTGFALEHSQLRRLVTGHILDPETGRLRESRAEERIESIFPMGGTSFKSTALDYARFARMLLNRGSLGDVRVLKPESADMMLANHLSDAFMETAYPIMHYTIGQGNGHGMNGMVCVDPARAGRPVGKGTYEWGGAFGTWFWIDPEHDIVCIGMTNRQRIRTDQRPPEVVAQDFVYRALRKA</sequence>
<comment type="caution">
    <text evidence="2">The sequence shown here is derived from an EMBL/GenBank/DDBJ whole genome shotgun (WGS) entry which is preliminary data.</text>
</comment>
<dbReference type="PANTHER" id="PTHR43283">
    <property type="entry name" value="BETA-LACTAMASE-RELATED"/>
    <property type="match status" value="1"/>
</dbReference>
<gene>
    <name evidence="2" type="ORF">K7G82_21660</name>
</gene>
<evidence type="ECO:0000313" key="2">
    <source>
        <dbReference type="EMBL" id="MBY8824926.1"/>
    </source>
</evidence>
<name>A0ABS7PUV2_9SPHN</name>
<dbReference type="EMBL" id="JAINVV010000011">
    <property type="protein sequence ID" value="MBY8824926.1"/>
    <property type="molecule type" value="Genomic_DNA"/>
</dbReference>
<feature type="domain" description="Beta-lactamase-related" evidence="1">
    <location>
        <begin position="28"/>
        <end position="375"/>
    </location>
</feature>
<dbReference type="InterPro" id="IPR001466">
    <property type="entry name" value="Beta-lactam-related"/>
</dbReference>
<dbReference type="SUPFAM" id="SSF56601">
    <property type="entry name" value="beta-lactamase/transpeptidase-like"/>
    <property type="match status" value="1"/>
</dbReference>
<evidence type="ECO:0000313" key="3">
    <source>
        <dbReference type="Proteomes" id="UP000706039"/>
    </source>
</evidence>
<organism evidence="2 3">
    <name type="scientific">Sphingomonas colocasiae</name>
    <dbReference type="NCBI Taxonomy" id="1848973"/>
    <lineage>
        <taxon>Bacteria</taxon>
        <taxon>Pseudomonadati</taxon>
        <taxon>Pseudomonadota</taxon>
        <taxon>Alphaproteobacteria</taxon>
        <taxon>Sphingomonadales</taxon>
        <taxon>Sphingomonadaceae</taxon>
        <taxon>Sphingomonas</taxon>
    </lineage>
</organism>
<reference evidence="2 3" key="1">
    <citation type="submission" date="2021-08" db="EMBL/GenBank/DDBJ databases">
        <authorList>
            <person name="Tuo L."/>
        </authorList>
    </citation>
    <scope>NUCLEOTIDE SEQUENCE [LARGE SCALE GENOMIC DNA]</scope>
    <source>
        <strain evidence="2 3">JCM 31229</strain>
    </source>
</reference>
<dbReference type="PANTHER" id="PTHR43283:SF3">
    <property type="entry name" value="BETA-LACTAMASE FAMILY PROTEIN (AFU_ORTHOLOGUE AFUA_5G07500)"/>
    <property type="match status" value="1"/>
</dbReference>
<protein>
    <submittedName>
        <fullName evidence="2">Beta-lactamase family protein</fullName>
    </submittedName>
</protein>